<protein>
    <submittedName>
        <fullName evidence="4">Roadblock/LC7 domain-containing protein</fullName>
    </submittedName>
</protein>
<feature type="compositionally biased region" description="Basic residues" evidence="1">
    <location>
        <begin position="1"/>
        <end position="11"/>
    </location>
</feature>
<accession>A0A183FII8</accession>
<reference evidence="2 3" key="1">
    <citation type="submission" date="2018-11" db="EMBL/GenBank/DDBJ databases">
        <authorList>
            <consortium name="Pathogen Informatics"/>
        </authorList>
    </citation>
    <scope>NUCLEOTIDE SEQUENCE [LARGE SCALE GENOMIC DNA]</scope>
</reference>
<sequence>MTTNKSRRGQKTKNERNSLTPPLLRADLGSLSLAVVTQNVMDFDFGRQAVAALRSASSRLSDELGLAMASVSVASDGGVLRMLGAENPQRNRL</sequence>
<organism evidence="3 4">
    <name type="scientific">Heligmosomoides polygyrus</name>
    <name type="common">Parasitic roundworm</name>
    <dbReference type="NCBI Taxonomy" id="6339"/>
    <lineage>
        <taxon>Eukaryota</taxon>
        <taxon>Metazoa</taxon>
        <taxon>Ecdysozoa</taxon>
        <taxon>Nematoda</taxon>
        <taxon>Chromadorea</taxon>
        <taxon>Rhabditida</taxon>
        <taxon>Rhabditina</taxon>
        <taxon>Rhabditomorpha</taxon>
        <taxon>Strongyloidea</taxon>
        <taxon>Heligmosomidae</taxon>
        <taxon>Heligmosomoides</taxon>
    </lineage>
</organism>
<dbReference type="EMBL" id="UZAH01025724">
    <property type="protein sequence ID" value="VDO69381.1"/>
    <property type="molecule type" value="Genomic_DNA"/>
</dbReference>
<dbReference type="Proteomes" id="UP000050761">
    <property type="component" value="Unassembled WGS sequence"/>
</dbReference>
<dbReference type="WBParaSite" id="HPBE_0000671101-mRNA-1">
    <property type="protein sequence ID" value="HPBE_0000671101-mRNA-1"/>
    <property type="gene ID" value="HPBE_0000671101"/>
</dbReference>
<proteinExistence type="predicted"/>
<reference evidence="4" key="2">
    <citation type="submission" date="2019-09" db="UniProtKB">
        <authorList>
            <consortium name="WormBaseParasite"/>
        </authorList>
    </citation>
    <scope>IDENTIFICATION</scope>
</reference>
<keyword evidence="3" id="KW-1185">Reference proteome</keyword>
<name>A0A183FII8_HELPZ</name>
<evidence type="ECO:0000256" key="1">
    <source>
        <dbReference type="SAM" id="MobiDB-lite"/>
    </source>
</evidence>
<evidence type="ECO:0000313" key="4">
    <source>
        <dbReference type="WBParaSite" id="HPBE_0000671101-mRNA-1"/>
    </source>
</evidence>
<dbReference type="AlphaFoldDB" id="A0A183FII8"/>
<feature type="region of interest" description="Disordered" evidence="1">
    <location>
        <begin position="1"/>
        <end position="22"/>
    </location>
</feature>
<evidence type="ECO:0000313" key="3">
    <source>
        <dbReference type="Proteomes" id="UP000050761"/>
    </source>
</evidence>
<evidence type="ECO:0000313" key="2">
    <source>
        <dbReference type="EMBL" id="VDO69381.1"/>
    </source>
</evidence>
<dbReference type="OrthoDB" id="10598640at2759"/>
<accession>A0A3P7X609</accession>
<gene>
    <name evidence="2" type="ORF">HPBE_LOCUS6712</name>
</gene>